<gene>
    <name evidence="2" type="ORF">SAMN06265373_104167</name>
</gene>
<keyword evidence="1" id="KW-0472">Membrane</keyword>
<keyword evidence="1" id="KW-1133">Transmembrane helix</keyword>
<keyword evidence="3" id="KW-1185">Reference proteome</keyword>
<dbReference type="EMBL" id="FXTY01000004">
    <property type="protein sequence ID" value="SMP22347.1"/>
    <property type="molecule type" value="Genomic_DNA"/>
</dbReference>
<dbReference type="RefSeq" id="WP_283426132.1">
    <property type="nucleotide sequence ID" value="NZ_FXTY01000004.1"/>
</dbReference>
<dbReference type="Proteomes" id="UP001157961">
    <property type="component" value="Unassembled WGS sequence"/>
</dbReference>
<feature type="transmembrane region" description="Helical" evidence="1">
    <location>
        <begin position="12"/>
        <end position="32"/>
    </location>
</feature>
<accession>A0ABY1P124</accession>
<evidence type="ECO:0000313" key="3">
    <source>
        <dbReference type="Proteomes" id="UP001157961"/>
    </source>
</evidence>
<name>A0ABY1P124_9RHOB</name>
<protein>
    <submittedName>
        <fullName evidence="2">Uncharacterized protein</fullName>
    </submittedName>
</protein>
<keyword evidence="1" id="KW-0812">Transmembrane</keyword>
<comment type="caution">
    <text evidence="2">The sequence shown here is derived from an EMBL/GenBank/DDBJ whole genome shotgun (WGS) entry which is preliminary data.</text>
</comment>
<evidence type="ECO:0000256" key="1">
    <source>
        <dbReference type="SAM" id="Phobius"/>
    </source>
</evidence>
<sequence>MDTLQHTQHGRNPRSLIVLFVVSSGLIGLLAYGTHWGIVAALSLIMVPTLVDVAFNPIATFDLNEDGIRWKNATQEAELGFHQIKSVHIATRLNVAFRITVIMHDDAKVRIPQDVLPPRTDLEAALTRHEIPIKLDRLRLI</sequence>
<reference evidence="2 3" key="1">
    <citation type="submission" date="2017-05" db="EMBL/GenBank/DDBJ databases">
        <authorList>
            <person name="Varghese N."/>
            <person name="Submissions S."/>
        </authorList>
    </citation>
    <scope>NUCLEOTIDE SEQUENCE [LARGE SCALE GENOMIC DNA]</scope>
    <source>
        <strain evidence="2 3">DSM 29734</strain>
    </source>
</reference>
<proteinExistence type="predicted"/>
<organism evidence="2 3">
    <name type="scientific">Shimia sagamensis</name>
    <dbReference type="NCBI Taxonomy" id="1566352"/>
    <lineage>
        <taxon>Bacteria</taxon>
        <taxon>Pseudomonadati</taxon>
        <taxon>Pseudomonadota</taxon>
        <taxon>Alphaproteobacteria</taxon>
        <taxon>Rhodobacterales</taxon>
        <taxon>Roseobacteraceae</taxon>
    </lineage>
</organism>
<evidence type="ECO:0000313" key="2">
    <source>
        <dbReference type="EMBL" id="SMP22347.1"/>
    </source>
</evidence>